<dbReference type="InterPro" id="IPR017850">
    <property type="entry name" value="Alkaline_phosphatase_core_sf"/>
</dbReference>
<comment type="caution">
    <text evidence="7">The sequence shown here is derived from an EMBL/GenBank/DDBJ whole genome shotgun (WGS) entry which is preliminary data.</text>
</comment>
<dbReference type="SUPFAM" id="SSF53649">
    <property type="entry name" value="Alkaline phosphatase-like"/>
    <property type="match status" value="1"/>
</dbReference>
<feature type="signal peptide" evidence="5">
    <location>
        <begin position="1"/>
        <end position="34"/>
    </location>
</feature>
<comment type="similarity">
    <text evidence="1">Belongs to the sulfatase family.</text>
</comment>
<name>A0ABP9BZ21_9SPHI</name>
<keyword evidence="8" id="KW-1185">Reference proteome</keyword>
<dbReference type="SUPFAM" id="SSF49899">
    <property type="entry name" value="Concanavalin A-like lectins/glucanases"/>
    <property type="match status" value="1"/>
</dbReference>
<keyword evidence="5" id="KW-0732">Signal</keyword>
<evidence type="ECO:0000256" key="1">
    <source>
        <dbReference type="ARBA" id="ARBA00008779"/>
    </source>
</evidence>
<evidence type="ECO:0000256" key="3">
    <source>
        <dbReference type="ARBA" id="ARBA00022801"/>
    </source>
</evidence>
<dbReference type="PANTHER" id="PTHR42693:SF43">
    <property type="entry name" value="BLL2667 PROTEIN"/>
    <property type="match status" value="1"/>
</dbReference>
<proteinExistence type="inferred from homology"/>
<evidence type="ECO:0000259" key="6">
    <source>
        <dbReference type="Pfam" id="PF00884"/>
    </source>
</evidence>
<evidence type="ECO:0000256" key="4">
    <source>
        <dbReference type="ARBA" id="ARBA00022837"/>
    </source>
</evidence>
<dbReference type="Gene3D" id="3.40.720.10">
    <property type="entry name" value="Alkaline Phosphatase, subunit A"/>
    <property type="match status" value="1"/>
</dbReference>
<sequence length="788" mass="87869">MYCMKRRKKRTTHPNGFLIGWFLVGIFAANPTYAQHSPQQPFKGHIGKTLEESVPYKITYNKKAAPGSPNIVWILIDDAGFGATSAFGGLVETPNIEKLANNGLRFSNFHTTGICSPTRASLLTGRNHHSVHMGMLTPATKDFPGYDTWMPFEKANVAEILRENGYNTFAVGKWHQTPVVENGQAGPFNRWPLGRGFDHFYGFLPGATDQWHPELWEDQTKLDIEPNADHLNKLLADKAIKYISNQKSVDPEKPFFLYLATGATHAPHQVAKEWIDKYRGKFDMGWDKYRELVLEKQKKLGVVPANATLPPRGQDVKAWESLTAKEKKASAKFMEVYAAFYSYTDYEIGRVINYLEQIDQLENTLIFVVLGDNGASKAGAQTGNLNGEINQLKGEEKLDAILAAGDIMGTDLSHMDYPKGWAMAANTPFQYWKSDANAEGGTHNPLIVYYPKAIKDKGGVRNQYGHVMDVLPTTLELIHAEYPDTINGYPQEPIEGVSLADALQHADAPDKHKVQYYEISGSRAIYRDGWKAETWHKPGGNFDQDVWELYHLSNDFNEQVDLSAKYPDTLKALQNLFDQQAWKYNVYPLKDFTSARLAQNRSVYSKVSQLTLYPGVDNLVGVSTPVYNGKSFDVVAEASIITGKEQGVLFAIGGIKSGISLFIQDGKLQYAHKVDDQVQYLVADKVLPKGRVRFKLAYRVNGAGKGRTGTETLYINDEKVGERNLSDGQLQIVSENRVDGTDVGRDLHAAVADKYQSPFNFSGNLHKVSVNFLKSKDAAASANADTEE</sequence>
<evidence type="ECO:0000256" key="5">
    <source>
        <dbReference type="SAM" id="SignalP"/>
    </source>
</evidence>
<dbReference type="EMBL" id="BAABIQ010000041">
    <property type="protein sequence ID" value="GAA4800702.1"/>
    <property type="molecule type" value="Genomic_DNA"/>
</dbReference>
<keyword evidence="2" id="KW-0479">Metal-binding</keyword>
<evidence type="ECO:0000313" key="8">
    <source>
        <dbReference type="Proteomes" id="UP001501411"/>
    </source>
</evidence>
<dbReference type="InterPro" id="IPR024607">
    <property type="entry name" value="Sulfatase_CS"/>
</dbReference>
<dbReference type="Proteomes" id="UP001501411">
    <property type="component" value="Unassembled WGS sequence"/>
</dbReference>
<keyword evidence="4" id="KW-0106">Calcium</keyword>
<evidence type="ECO:0000313" key="7">
    <source>
        <dbReference type="EMBL" id="GAA4800702.1"/>
    </source>
</evidence>
<dbReference type="Pfam" id="PF00884">
    <property type="entry name" value="Sulfatase"/>
    <property type="match status" value="1"/>
</dbReference>
<dbReference type="InterPro" id="IPR000917">
    <property type="entry name" value="Sulfatase_N"/>
</dbReference>
<dbReference type="PANTHER" id="PTHR42693">
    <property type="entry name" value="ARYLSULFATASE FAMILY MEMBER"/>
    <property type="match status" value="1"/>
</dbReference>
<evidence type="ECO:0000256" key="2">
    <source>
        <dbReference type="ARBA" id="ARBA00022723"/>
    </source>
</evidence>
<dbReference type="InterPro" id="IPR050738">
    <property type="entry name" value="Sulfatase"/>
</dbReference>
<dbReference type="CDD" id="cd16025">
    <property type="entry name" value="PAS_like"/>
    <property type="match status" value="1"/>
</dbReference>
<accession>A0ABP9BZ21</accession>
<feature type="domain" description="Sulfatase N-terminal" evidence="6">
    <location>
        <begin position="69"/>
        <end position="478"/>
    </location>
</feature>
<dbReference type="Gene3D" id="3.30.1120.10">
    <property type="match status" value="1"/>
</dbReference>
<protein>
    <submittedName>
        <fullName evidence="7">Arylsulfatase</fullName>
    </submittedName>
</protein>
<gene>
    <name evidence="7" type="ORF">GCM10023231_31860</name>
</gene>
<feature type="chain" id="PRO_5045393451" evidence="5">
    <location>
        <begin position="35"/>
        <end position="788"/>
    </location>
</feature>
<organism evidence="7 8">
    <name type="scientific">Olivibacter ginsenosidimutans</name>
    <dbReference type="NCBI Taxonomy" id="1176537"/>
    <lineage>
        <taxon>Bacteria</taxon>
        <taxon>Pseudomonadati</taxon>
        <taxon>Bacteroidota</taxon>
        <taxon>Sphingobacteriia</taxon>
        <taxon>Sphingobacteriales</taxon>
        <taxon>Sphingobacteriaceae</taxon>
        <taxon>Olivibacter</taxon>
    </lineage>
</organism>
<dbReference type="PROSITE" id="PS00149">
    <property type="entry name" value="SULFATASE_2"/>
    <property type="match status" value="1"/>
</dbReference>
<dbReference type="PROSITE" id="PS00523">
    <property type="entry name" value="SULFATASE_1"/>
    <property type="match status" value="1"/>
</dbReference>
<reference evidence="8" key="1">
    <citation type="journal article" date="2019" name="Int. J. Syst. Evol. Microbiol.">
        <title>The Global Catalogue of Microorganisms (GCM) 10K type strain sequencing project: providing services to taxonomists for standard genome sequencing and annotation.</title>
        <authorList>
            <consortium name="The Broad Institute Genomics Platform"/>
            <consortium name="The Broad Institute Genome Sequencing Center for Infectious Disease"/>
            <person name="Wu L."/>
            <person name="Ma J."/>
        </authorList>
    </citation>
    <scope>NUCLEOTIDE SEQUENCE [LARGE SCALE GENOMIC DNA]</scope>
    <source>
        <strain evidence="8">JCM 18200</strain>
    </source>
</reference>
<dbReference type="InterPro" id="IPR013320">
    <property type="entry name" value="ConA-like_dom_sf"/>
</dbReference>
<keyword evidence="3" id="KW-0378">Hydrolase</keyword>